<dbReference type="Proteomes" id="UP000887565">
    <property type="component" value="Unplaced"/>
</dbReference>
<accession>A0A915HHB3</accession>
<reference evidence="2" key="1">
    <citation type="submission" date="2022-11" db="UniProtKB">
        <authorList>
            <consortium name="WormBaseParasite"/>
        </authorList>
    </citation>
    <scope>IDENTIFICATION</scope>
</reference>
<protein>
    <submittedName>
        <fullName evidence="2">Uncharacterized protein</fullName>
    </submittedName>
</protein>
<organism evidence="1 2">
    <name type="scientific">Romanomermis culicivorax</name>
    <name type="common">Nematode worm</name>
    <dbReference type="NCBI Taxonomy" id="13658"/>
    <lineage>
        <taxon>Eukaryota</taxon>
        <taxon>Metazoa</taxon>
        <taxon>Ecdysozoa</taxon>
        <taxon>Nematoda</taxon>
        <taxon>Enoplea</taxon>
        <taxon>Dorylaimia</taxon>
        <taxon>Mermithida</taxon>
        <taxon>Mermithoidea</taxon>
        <taxon>Mermithidae</taxon>
        <taxon>Romanomermis</taxon>
    </lineage>
</organism>
<name>A0A915HHB3_ROMCU</name>
<evidence type="ECO:0000313" key="1">
    <source>
        <dbReference type="Proteomes" id="UP000887565"/>
    </source>
</evidence>
<dbReference type="WBParaSite" id="nRc.2.0.1.t01005-RA">
    <property type="protein sequence ID" value="nRc.2.0.1.t01005-RA"/>
    <property type="gene ID" value="nRc.2.0.1.g01005"/>
</dbReference>
<keyword evidence="1" id="KW-1185">Reference proteome</keyword>
<evidence type="ECO:0000313" key="2">
    <source>
        <dbReference type="WBParaSite" id="nRc.2.0.1.t01005-RA"/>
    </source>
</evidence>
<dbReference type="AlphaFoldDB" id="A0A915HHB3"/>
<sequence>MYKSIKANIDKADNASKKYYDQKAHKHDININNLILLTNTYSGDLTRHPTQQFPRPQDIDTDDTSEINHYTEDAQEKEEEIEM</sequence>
<proteinExistence type="predicted"/>